<protein>
    <submittedName>
        <fullName evidence="2">Uncharacterized protein</fullName>
    </submittedName>
</protein>
<feature type="compositionally biased region" description="Low complexity" evidence="1">
    <location>
        <begin position="495"/>
        <end position="520"/>
    </location>
</feature>
<evidence type="ECO:0000313" key="2">
    <source>
        <dbReference type="EMBL" id="KAK3213847.1"/>
    </source>
</evidence>
<keyword evidence="3" id="KW-1185">Reference proteome</keyword>
<feature type="compositionally biased region" description="Acidic residues" evidence="1">
    <location>
        <begin position="375"/>
        <end position="386"/>
    </location>
</feature>
<feature type="compositionally biased region" description="Low complexity" evidence="1">
    <location>
        <begin position="231"/>
        <end position="240"/>
    </location>
</feature>
<comment type="caution">
    <text evidence="2">The sequence shown here is derived from an EMBL/GenBank/DDBJ whole genome shotgun (WGS) entry which is preliminary data.</text>
</comment>
<evidence type="ECO:0000256" key="1">
    <source>
        <dbReference type="SAM" id="MobiDB-lite"/>
    </source>
</evidence>
<feature type="region of interest" description="Disordered" evidence="1">
    <location>
        <begin position="219"/>
        <end position="258"/>
    </location>
</feature>
<accession>A0AAN6RJB8</accession>
<dbReference type="Proteomes" id="UP001280581">
    <property type="component" value="Unassembled WGS sequence"/>
</dbReference>
<feature type="region of interest" description="Disordered" evidence="1">
    <location>
        <begin position="637"/>
        <end position="656"/>
    </location>
</feature>
<gene>
    <name evidence="2" type="ORF">GRF29_28g1280481</name>
</gene>
<sequence>MPTPELDVLLPAETNSETDDYFVLTNAHVVYESNGKPASLLSAYADVPLRVEGRLEPPSRSLTKCLVKKPYRSVDLTIRRVTRYAYGKFTDGEIVVWAQGDAGHYLLRPAPQYKEIYNGMLQAIELLYFMADIYNEPRKRGGGPNARLVFQEYAEDERFECSDTETAENLFRKHHPFLIMCFLNRAQDIGWSNTPIYQFFKRQYPKVFESIKARKEGRYDDVHKDTRSDKPTSAPTARSSRSTRSRSHTQKPSERPKKDDNWWEAAAIYEFIRSAVNKRVLRPGRDHITLDRVADLMTKRYEIEEAETARNVLLVHAQNLCYKIDHPRSKSAKFLAEEPIYRELGAGHDLPAAEIRRAQCVELRPRRDHTLLEAVESDSSESEAPDEVVVTPPRQRDRRKKKSRLSLLRPKSGKFSGKGKTVKARKGPGMGGYSSEEVDSSAEPGQEADAESDTDSVIAIDTPTLAVSPSREKRKFMEGEDDDDDEEKGRRKRAASSSISPDSPPDSSDSAAAEADNEAPLPLRNRPNHDLANGKAASNAQPKSDLVVPIISTPLPTYEPNGPRDSWNCTFDGCNQKIYGASKLMGRQLITEHLEDHARGRQQVVGIIWRENQKLALPVNNLLKKIREMGESQMPLFPQLDTSSSALQPEPIRRML</sequence>
<feature type="compositionally biased region" description="Acidic residues" evidence="1">
    <location>
        <begin position="436"/>
        <end position="454"/>
    </location>
</feature>
<dbReference type="AlphaFoldDB" id="A0AAN6RJB8"/>
<feature type="compositionally biased region" description="Basic and acidic residues" evidence="1">
    <location>
        <begin position="219"/>
        <end position="230"/>
    </location>
</feature>
<reference evidence="2 3" key="1">
    <citation type="submission" date="2021-02" db="EMBL/GenBank/DDBJ databases">
        <title>Genome assembly of Pseudopithomyces chartarum.</title>
        <authorList>
            <person name="Jauregui R."/>
            <person name="Singh J."/>
            <person name="Voisey C."/>
        </authorList>
    </citation>
    <scope>NUCLEOTIDE SEQUENCE [LARGE SCALE GENOMIC DNA]</scope>
    <source>
        <strain evidence="2 3">AGR01</strain>
    </source>
</reference>
<organism evidence="2 3">
    <name type="scientific">Pseudopithomyces chartarum</name>
    <dbReference type="NCBI Taxonomy" id="1892770"/>
    <lineage>
        <taxon>Eukaryota</taxon>
        <taxon>Fungi</taxon>
        <taxon>Dikarya</taxon>
        <taxon>Ascomycota</taxon>
        <taxon>Pezizomycotina</taxon>
        <taxon>Dothideomycetes</taxon>
        <taxon>Pleosporomycetidae</taxon>
        <taxon>Pleosporales</taxon>
        <taxon>Massarineae</taxon>
        <taxon>Didymosphaeriaceae</taxon>
        <taxon>Pseudopithomyces</taxon>
    </lineage>
</organism>
<evidence type="ECO:0000313" key="3">
    <source>
        <dbReference type="Proteomes" id="UP001280581"/>
    </source>
</evidence>
<dbReference type="EMBL" id="WVTA01000004">
    <property type="protein sequence ID" value="KAK3213847.1"/>
    <property type="molecule type" value="Genomic_DNA"/>
</dbReference>
<proteinExistence type="predicted"/>
<feature type="region of interest" description="Disordered" evidence="1">
    <location>
        <begin position="374"/>
        <end position="545"/>
    </location>
</feature>
<name>A0AAN6RJB8_9PLEO</name>